<dbReference type="Proteomes" id="UP001366166">
    <property type="component" value="Chromosome"/>
</dbReference>
<feature type="domain" description="Nucleotidyl transferase" evidence="1">
    <location>
        <begin position="4"/>
        <end position="114"/>
    </location>
</feature>
<gene>
    <name evidence="2" type="ORF">FAK_14290</name>
</gene>
<protein>
    <submittedName>
        <fullName evidence="2">Nucleotidyltransferase</fullName>
    </submittedName>
</protein>
<sequence length="235" mass="25554">MQAAIIAGGLGTRLGALTKDVPKPLVPVAGRPFLDHQLKLLRAGGVDKVVLCIGHLGEQIQDFVGDGSRWGLEVAYSLDGPVLLGTGGSLKKAAPLLEERFLLTWGDSYLEIEHRRVWQAFLASGLPAMMVVWRNRGAKEPSNVRLAGERVADYDKWSPGPEFDCIDYGLSALSREVLAAIPEGEPYAIEEVFRDLARRGELGAYVVERAFMEIGSPAGLAELEAHLRAREGKQP</sequence>
<evidence type="ECO:0000259" key="1">
    <source>
        <dbReference type="Pfam" id="PF00483"/>
    </source>
</evidence>
<evidence type="ECO:0000313" key="2">
    <source>
        <dbReference type="EMBL" id="BEQ14363.1"/>
    </source>
</evidence>
<dbReference type="InterPro" id="IPR050486">
    <property type="entry name" value="Mannose-1P_guanyltransferase"/>
</dbReference>
<dbReference type="InterPro" id="IPR005835">
    <property type="entry name" value="NTP_transferase_dom"/>
</dbReference>
<reference evidence="3" key="1">
    <citation type="journal article" date="2023" name="Arch. Microbiol.">
        <title>Desulfoferula mesophilus gen. nov. sp. nov., a mesophilic sulfate-reducing bacterium isolated from a brackish lake sediment.</title>
        <authorList>
            <person name="Watanabe T."/>
            <person name="Yabe T."/>
            <person name="Tsuji J.M."/>
            <person name="Fukui M."/>
        </authorList>
    </citation>
    <scope>NUCLEOTIDE SEQUENCE [LARGE SCALE GENOMIC DNA]</scope>
    <source>
        <strain evidence="3">12FAK</strain>
    </source>
</reference>
<name>A0AAU9EB87_9BACT</name>
<dbReference type="InterPro" id="IPR029044">
    <property type="entry name" value="Nucleotide-diphossugar_trans"/>
</dbReference>
<organism evidence="2 3">
    <name type="scientific">Desulfoferula mesophila</name>
    <dbReference type="NCBI Taxonomy" id="3058419"/>
    <lineage>
        <taxon>Bacteria</taxon>
        <taxon>Pseudomonadati</taxon>
        <taxon>Thermodesulfobacteriota</taxon>
        <taxon>Desulfarculia</taxon>
        <taxon>Desulfarculales</taxon>
        <taxon>Desulfarculaceae</taxon>
        <taxon>Desulfoferula</taxon>
    </lineage>
</organism>
<keyword evidence="3" id="KW-1185">Reference proteome</keyword>
<dbReference type="AlphaFoldDB" id="A0AAU9EB87"/>
<dbReference type="Pfam" id="PF00483">
    <property type="entry name" value="NTP_transferase"/>
    <property type="match status" value="1"/>
</dbReference>
<dbReference type="Gene3D" id="3.90.550.10">
    <property type="entry name" value="Spore Coat Polysaccharide Biosynthesis Protein SpsA, Chain A"/>
    <property type="match status" value="1"/>
</dbReference>
<dbReference type="RefSeq" id="WP_338606078.1">
    <property type="nucleotide sequence ID" value="NZ_AP028679.1"/>
</dbReference>
<dbReference type="PANTHER" id="PTHR22572">
    <property type="entry name" value="SUGAR-1-PHOSPHATE GUANYL TRANSFERASE"/>
    <property type="match status" value="1"/>
</dbReference>
<proteinExistence type="predicted"/>
<evidence type="ECO:0000313" key="3">
    <source>
        <dbReference type="Proteomes" id="UP001366166"/>
    </source>
</evidence>
<accession>A0AAU9EB87</accession>
<dbReference type="SUPFAM" id="SSF53448">
    <property type="entry name" value="Nucleotide-diphospho-sugar transferases"/>
    <property type="match status" value="1"/>
</dbReference>
<dbReference type="KEGG" id="dmp:FAK_14290"/>
<dbReference type="EMBL" id="AP028679">
    <property type="protein sequence ID" value="BEQ14363.1"/>
    <property type="molecule type" value="Genomic_DNA"/>
</dbReference>